<comment type="function">
    <text evidence="5">Component of the swi5-sfr1 complex, a complex required for double-strand break repair via homologous recombination.</text>
</comment>
<evidence type="ECO:0000313" key="9">
    <source>
        <dbReference type="Proteomes" id="UP001162156"/>
    </source>
</evidence>
<reference evidence="8" key="1">
    <citation type="journal article" date="2023" name="Insect Mol. Biol.">
        <title>Genome sequencing provides insights into the evolution of gene families encoding plant cell wall-degrading enzymes in longhorned beetles.</title>
        <authorList>
            <person name="Shin N.R."/>
            <person name="Okamura Y."/>
            <person name="Kirsch R."/>
            <person name="Pauchet Y."/>
        </authorList>
    </citation>
    <scope>NUCLEOTIDE SEQUENCE</scope>
    <source>
        <strain evidence="8">RBIC_L_NR</strain>
    </source>
</reference>
<feature type="coiled-coil region" evidence="7">
    <location>
        <begin position="28"/>
        <end position="55"/>
    </location>
</feature>
<dbReference type="EMBL" id="JANEYF010001640">
    <property type="protein sequence ID" value="KAJ8960659.1"/>
    <property type="molecule type" value="Genomic_DNA"/>
</dbReference>
<dbReference type="Gene3D" id="1.20.5.170">
    <property type="match status" value="1"/>
</dbReference>
<dbReference type="GO" id="GO:0032798">
    <property type="term" value="C:Swi5-Sfr1 complex"/>
    <property type="evidence" value="ECO:0007669"/>
    <property type="project" value="TreeGrafter"/>
</dbReference>
<evidence type="ECO:0000256" key="3">
    <source>
        <dbReference type="ARBA" id="ARBA00022763"/>
    </source>
</evidence>
<evidence type="ECO:0000256" key="5">
    <source>
        <dbReference type="ARBA" id="ARBA00025380"/>
    </source>
</evidence>
<accession>A0AAV8Z8S8</accession>
<keyword evidence="7" id="KW-0175">Coiled coil</keyword>
<evidence type="ECO:0000256" key="7">
    <source>
        <dbReference type="SAM" id="Coils"/>
    </source>
</evidence>
<dbReference type="GO" id="GO:0000724">
    <property type="term" value="P:double-strand break repair via homologous recombination"/>
    <property type="evidence" value="ECO:0007669"/>
    <property type="project" value="TreeGrafter"/>
</dbReference>
<protein>
    <recommendedName>
        <fullName evidence="2">DNA repair protein SWI5 homolog</fullName>
    </recommendedName>
    <alternativeName>
        <fullName evidence="6">Protein SAE3 homolog</fullName>
    </alternativeName>
</protein>
<dbReference type="Pfam" id="PF07061">
    <property type="entry name" value="Swi5"/>
    <property type="match status" value="1"/>
</dbReference>
<comment type="caution">
    <text evidence="8">The sequence shown here is derived from an EMBL/GenBank/DDBJ whole genome shotgun (WGS) entry which is preliminary data.</text>
</comment>
<evidence type="ECO:0000313" key="8">
    <source>
        <dbReference type="EMBL" id="KAJ8960659.1"/>
    </source>
</evidence>
<dbReference type="PANTHER" id="PTHR28529:SF2">
    <property type="entry name" value="DNA REPAIR PROTEIN SWI5 HOMOLOG"/>
    <property type="match status" value="1"/>
</dbReference>
<dbReference type="Proteomes" id="UP001162156">
    <property type="component" value="Unassembled WGS sequence"/>
</dbReference>
<keyword evidence="4" id="KW-0234">DNA repair</keyword>
<evidence type="ECO:0000256" key="4">
    <source>
        <dbReference type="ARBA" id="ARBA00023204"/>
    </source>
</evidence>
<keyword evidence="3" id="KW-0227">DNA damage</keyword>
<dbReference type="PANTHER" id="PTHR28529">
    <property type="entry name" value="DNA REPAIR PROTEIN SWI5 HOMOLOG"/>
    <property type="match status" value="1"/>
</dbReference>
<dbReference type="GO" id="GO:0034974">
    <property type="term" value="C:Swi5-Swi2 complex"/>
    <property type="evidence" value="ECO:0007669"/>
    <property type="project" value="TreeGrafter"/>
</dbReference>
<evidence type="ECO:0000256" key="1">
    <source>
        <dbReference type="ARBA" id="ARBA00008060"/>
    </source>
</evidence>
<name>A0AAV8Z8S8_9CUCU</name>
<evidence type="ECO:0000256" key="6">
    <source>
        <dbReference type="ARBA" id="ARBA00030081"/>
    </source>
</evidence>
<proteinExistence type="inferred from homology"/>
<sequence>MDCSKNKLSTKSRDKKLKKSVSKENLSYWELKGRYEKLLKENSQLDKEIAELEGKGVTTDLQPQMQALHEYNEMKDLAQMIFGYLADAEQVTVSELHRRYNLPME</sequence>
<dbReference type="AlphaFoldDB" id="A0AAV8Z8S8"/>
<organism evidence="8 9">
    <name type="scientific">Rhamnusium bicolor</name>
    <dbReference type="NCBI Taxonomy" id="1586634"/>
    <lineage>
        <taxon>Eukaryota</taxon>
        <taxon>Metazoa</taxon>
        <taxon>Ecdysozoa</taxon>
        <taxon>Arthropoda</taxon>
        <taxon>Hexapoda</taxon>
        <taxon>Insecta</taxon>
        <taxon>Pterygota</taxon>
        <taxon>Neoptera</taxon>
        <taxon>Endopterygota</taxon>
        <taxon>Coleoptera</taxon>
        <taxon>Polyphaga</taxon>
        <taxon>Cucujiformia</taxon>
        <taxon>Chrysomeloidea</taxon>
        <taxon>Cerambycidae</taxon>
        <taxon>Lepturinae</taxon>
        <taxon>Rhagiini</taxon>
        <taxon>Rhamnusium</taxon>
    </lineage>
</organism>
<dbReference type="InterPro" id="IPR010760">
    <property type="entry name" value="DNA-repair_Swi5"/>
</dbReference>
<evidence type="ECO:0000256" key="2">
    <source>
        <dbReference type="ARBA" id="ARBA00019825"/>
    </source>
</evidence>
<keyword evidence="9" id="KW-1185">Reference proteome</keyword>
<gene>
    <name evidence="8" type="ORF">NQ314_006051</name>
</gene>
<comment type="similarity">
    <text evidence="1">Belongs to the SWI5/SAE3 family.</text>
</comment>